<evidence type="ECO:0000313" key="5">
    <source>
        <dbReference type="EMBL" id="GAA1753433.1"/>
    </source>
</evidence>
<evidence type="ECO:0000313" key="6">
    <source>
        <dbReference type="Proteomes" id="UP001500655"/>
    </source>
</evidence>
<dbReference type="SUPFAM" id="SSF53720">
    <property type="entry name" value="ALDH-like"/>
    <property type="match status" value="1"/>
</dbReference>
<comment type="similarity">
    <text evidence="3">Belongs to the aldehyde dehydrogenase family.</text>
</comment>
<dbReference type="PANTHER" id="PTHR11699">
    <property type="entry name" value="ALDEHYDE DEHYDROGENASE-RELATED"/>
    <property type="match status" value="1"/>
</dbReference>
<feature type="active site" evidence="2">
    <location>
        <position position="226"/>
    </location>
</feature>
<dbReference type="Proteomes" id="UP001500655">
    <property type="component" value="Unassembled WGS sequence"/>
</dbReference>
<feature type="domain" description="Aldehyde dehydrogenase" evidence="4">
    <location>
        <begin position="3"/>
        <end position="453"/>
    </location>
</feature>
<organism evidence="5 6">
    <name type="scientific">Luedemannella helvata</name>
    <dbReference type="NCBI Taxonomy" id="349315"/>
    <lineage>
        <taxon>Bacteria</taxon>
        <taxon>Bacillati</taxon>
        <taxon>Actinomycetota</taxon>
        <taxon>Actinomycetes</taxon>
        <taxon>Micromonosporales</taxon>
        <taxon>Micromonosporaceae</taxon>
        <taxon>Luedemannella</taxon>
    </lineage>
</organism>
<dbReference type="EMBL" id="BAAALS010000010">
    <property type="protein sequence ID" value="GAA1753433.1"/>
    <property type="molecule type" value="Genomic_DNA"/>
</dbReference>
<keyword evidence="1 3" id="KW-0560">Oxidoreductase</keyword>
<evidence type="ECO:0000259" key="4">
    <source>
        <dbReference type="Pfam" id="PF00171"/>
    </source>
</evidence>
<gene>
    <name evidence="5" type="ORF">GCM10009681_25530</name>
</gene>
<name>A0ABP4WFH5_9ACTN</name>
<dbReference type="InterPro" id="IPR015590">
    <property type="entry name" value="Aldehyde_DH_dom"/>
</dbReference>
<dbReference type="PROSITE" id="PS00070">
    <property type="entry name" value="ALDEHYDE_DEHYDR_CYS"/>
    <property type="match status" value="1"/>
</dbReference>
<dbReference type="PROSITE" id="PS00687">
    <property type="entry name" value="ALDEHYDE_DEHYDR_GLU"/>
    <property type="match status" value="1"/>
</dbReference>
<dbReference type="InterPro" id="IPR029510">
    <property type="entry name" value="Ald_DH_CS_GLU"/>
</dbReference>
<dbReference type="InterPro" id="IPR016163">
    <property type="entry name" value="Ald_DH_C"/>
</dbReference>
<dbReference type="Gene3D" id="3.40.605.10">
    <property type="entry name" value="Aldehyde Dehydrogenase, Chain A, domain 1"/>
    <property type="match status" value="1"/>
</dbReference>
<sequence length="468" mass="49241">MLTVRSPWSGELVASISTASAADVSRAVSAAEDAFLDWRETPKSRRVAILTAFAALLDEHARELAVLQVRENGKALNVRSAEGYGEHLRYYAHLLQMPSGYVVDPPTGSARVHTERVPVGVVACLTPWNSPINLLLWKLGPAIAVGNTVVVKPSEITPLSTLRLAELATESGLPPGVLNVVSGDGAVGRALIEHPSVRRIAFTGSSATGERVAEAAARGLRPVSLELGGKSANVVFADADLDQAIRGASVGAFGAGGQACMAGSRVLVENSAYDKVLQGLVAAADAIRLGNPLEPSTDMGPVATAAQLEKIETMVDRAVADGAVVAAGGVRERVAGLPDGLFYRPTVLTNVTADSQIFQEEVFGPVTCVIPFADEDEAVRLANSTRYGLAAGVWTTDRGRSDRVASRLIAGTVWVNTYRKLAYNVPFGGMGMSGLGRENGPGCLDEFSEQKAVWVDLAPDVRDAPRPR</sequence>
<protein>
    <submittedName>
        <fullName evidence="5">Aldehyde dehydrogenase</fullName>
    </submittedName>
</protein>
<reference evidence="6" key="1">
    <citation type="journal article" date="2019" name="Int. J. Syst. Evol. Microbiol.">
        <title>The Global Catalogue of Microorganisms (GCM) 10K type strain sequencing project: providing services to taxonomists for standard genome sequencing and annotation.</title>
        <authorList>
            <consortium name="The Broad Institute Genomics Platform"/>
            <consortium name="The Broad Institute Genome Sequencing Center for Infectious Disease"/>
            <person name="Wu L."/>
            <person name="Ma J."/>
        </authorList>
    </citation>
    <scope>NUCLEOTIDE SEQUENCE [LARGE SCALE GENOMIC DNA]</scope>
    <source>
        <strain evidence="6">JCM 13249</strain>
    </source>
</reference>
<dbReference type="Gene3D" id="3.40.309.10">
    <property type="entry name" value="Aldehyde Dehydrogenase, Chain A, domain 2"/>
    <property type="match status" value="1"/>
</dbReference>
<evidence type="ECO:0000256" key="1">
    <source>
        <dbReference type="ARBA" id="ARBA00023002"/>
    </source>
</evidence>
<evidence type="ECO:0000256" key="3">
    <source>
        <dbReference type="RuleBase" id="RU003345"/>
    </source>
</evidence>
<proteinExistence type="inferred from homology"/>
<dbReference type="InterPro" id="IPR016162">
    <property type="entry name" value="Ald_DH_N"/>
</dbReference>
<dbReference type="InterPro" id="IPR016161">
    <property type="entry name" value="Ald_DH/histidinol_DH"/>
</dbReference>
<comment type="caution">
    <text evidence="5">The sequence shown here is derived from an EMBL/GenBank/DDBJ whole genome shotgun (WGS) entry which is preliminary data.</text>
</comment>
<dbReference type="InterPro" id="IPR016160">
    <property type="entry name" value="Ald_DH_CS_CYS"/>
</dbReference>
<keyword evidence="6" id="KW-1185">Reference proteome</keyword>
<evidence type="ECO:0000256" key="2">
    <source>
        <dbReference type="PROSITE-ProRule" id="PRU10007"/>
    </source>
</evidence>
<accession>A0ABP4WFH5</accession>
<dbReference type="Pfam" id="PF00171">
    <property type="entry name" value="Aldedh"/>
    <property type="match status" value="1"/>
</dbReference>
<dbReference type="RefSeq" id="WP_344080612.1">
    <property type="nucleotide sequence ID" value="NZ_BAAALS010000010.1"/>
</dbReference>